<dbReference type="Pfam" id="PF08486">
    <property type="entry name" value="SpoIID"/>
    <property type="match status" value="1"/>
</dbReference>
<dbReference type="InterPro" id="IPR013693">
    <property type="entry name" value="SpoIID/LytB_N"/>
</dbReference>
<feature type="domain" description="Sporulation stage II protein D amidase enhancer LytB N-terminal" evidence="2">
    <location>
        <begin position="336"/>
        <end position="401"/>
    </location>
</feature>
<protein>
    <recommendedName>
        <fullName evidence="2">Sporulation stage II protein D amidase enhancer LytB N-terminal domain-containing protein</fullName>
    </recommendedName>
</protein>
<evidence type="ECO:0000313" key="3">
    <source>
        <dbReference type="EMBL" id="OGY16869.1"/>
    </source>
</evidence>
<dbReference type="Gene3D" id="6.10.250.3150">
    <property type="match status" value="1"/>
</dbReference>
<comment type="caution">
    <text evidence="3">The sequence shown here is derived from an EMBL/GenBank/DDBJ whole genome shotgun (WGS) entry which is preliminary data.</text>
</comment>
<organism evidence="3 4">
    <name type="scientific">Candidatus Chisholmbacteria bacterium RIFCSPHIGHO2_01_FULL_49_18</name>
    <dbReference type="NCBI Taxonomy" id="1797590"/>
    <lineage>
        <taxon>Bacteria</taxon>
        <taxon>Candidatus Chisholmiibacteriota</taxon>
    </lineage>
</organism>
<accession>A0A1G1VN92</accession>
<gene>
    <name evidence="3" type="ORF">A2785_03835</name>
</gene>
<dbReference type="Proteomes" id="UP000179069">
    <property type="component" value="Unassembled WGS sequence"/>
</dbReference>
<evidence type="ECO:0000256" key="1">
    <source>
        <dbReference type="SAM" id="Coils"/>
    </source>
</evidence>
<evidence type="ECO:0000313" key="4">
    <source>
        <dbReference type="Proteomes" id="UP000179069"/>
    </source>
</evidence>
<dbReference type="AlphaFoldDB" id="A0A1G1VN92"/>
<feature type="coiled-coil region" evidence="1">
    <location>
        <begin position="73"/>
        <end position="107"/>
    </location>
</feature>
<keyword evidence="1" id="KW-0175">Coiled coil</keyword>
<dbReference type="EMBL" id="MHCI01000009">
    <property type="protein sequence ID" value="OGY16869.1"/>
    <property type="molecule type" value="Genomic_DNA"/>
</dbReference>
<evidence type="ECO:0000259" key="2">
    <source>
        <dbReference type="Pfam" id="PF08486"/>
    </source>
</evidence>
<reference evidence="3 4" key="1">
    <citation type="journal article" date="2016" name="Nat. Commun.">
        <title>Thousands of microbial genomes shed light on interconnected biogeochemical processes in an aquifer system.</title>
        <authorList>
            <person name="Anantharaman K."/>
            <person name="Brown C.T."/>
            <person name="Hug L.A."/>
            <person name="Sharon I."/>
            <person name="Castelle C.J."/>
            <person name="Probst A.J."/>
            <person name="Thomas B.C."/>
            <person name="Singh A."/>
            <person name="Wilkins M.J."/>
            <person name="Karaoz U."/>
            <person name="Brodie E.L."/>
            <person name="Williams K.H."/>
            <person name="Hubbard S.S."/>
            <person name="Banfield J.F."/>
        </authorList>
    </citation>
    <scope>NUCLEOTIDE SEQUENCE [LARGE SCALE GENOMIC DNA]</scope>
</reference>
<sequence>MKNLKLQFKIQSFMKRFGILFVWILVFGFLSFVQTGAEAEEDCNLLCLEGRIGELQNELQLSQAATEPLEAEVDRLEGQITSITRQLAAAAAKVDALEESIEQREEDLSFQYALLAARVRSYYKRSKHFSPLLVFFTSSSASDLARGITYQGAAADEDKRIILSVTSELISLEEDKQSVEKDRVRLASLQSQLDKQAAFFEKEISGAKKYQASLSSQIAELTAKQQAILQGKSGTFTSSVGEVPVSSIPCSGPPGSPAFCNPGGGHFAAFSFGAWTHRKGMSQYGAKGRAESGKSANDIINAYYGKSPEGKDTGGSISIAGYGDRDFEGYYLMGIAEMPSSWPFDALKAQAIAARSFAYRYKVEGRTICTTESCQVFSQSKADNPPGEWKRAVEETRGQVVDGVTTYYSSTAGAYLTYPRGLWDTTDGAGGSGFPSRAWESKAGSPWFYSSWYTQTYNSGSATCGQSNPWLSEEEMADILNAWLVLSKGGDDRVMPVTINDCPIGGVNGNPYSISELRDRANGLGGAYTSVFGVSVSYSDGGETANVTLSTNRGSAAIGGSEFKKAFNLRAPGYISILSPLFNIEKT</sequence>
<name>A0A1G1VN92_9BACT</name>
<proteinExistence type="predicted"/>